<keyword evidence="6 7" id="KW-0998">Cell outer membrane</keyword>
<comment type="caution">
    <text evidence="9">The sequence shown here is derived from an EMBL/GenBank/DDBJ whole genome shotgun (WGS) entry which is preliminary data.</text>
</comment>
<keyword evidence="4 7" id="KW-0812">Transmembrane</keyword>
<dbReference type="InterPro" id="IPR023997">
    <property type="entry name" value="TonB-dep_OMP_SusC/RagA_CS"/>
</dbReference>
<comment type="similarity">
    <text evidence="7">Belongs to the TonB-dependent receptor family.</text>
</comment>
<comment type="subcellular location">
    <subcellularLocation>
        <location evidence="1 7">Cell outer membrane</location>
        <topology evidence="1 7">Multi-pass membrane protein</topology>
    </subcellularLocation>
</comment>
<evidence type="ECO:0000256" key="3">
    <source>
        <dbReference type="ARBA" id="ARBA00022452"/>
    </source>
</evidence>
<keyword evidence="2 7" id="KW-0813">Transport</keyword>
<evidence type="ECO:0000256" key="4">
    <source>
        <dbReference type="ARBA" id="ARBA00022692"/>
    </source>
</evidence>
<evidence type="ECO:0000313" key="10">
    <source>
        <dbReference type="Proteomes" id="UP001597112"/>
    </source>
</evidence>
<accession>A0ABW3K698</accession>
<dbReference type="InterPro" id="IPR037066">
    <property type="entry name" value="Plug_dom_sf"/>
</dbReference>
<keyword evidence="3 7" id="KW-1134">Transmembrane beta strand</keyword>
<evidence type="ECO:0000256" key="6">
    <source>
        <dbReference type="ARBA" id="ARBA00023237"/>
    </source>
</evidence>
<evidence type="ECO:0000259" key="8">
    <source>
        <dbReference type="Pfam" id="PF07715"/>
    </source>
</evidence>
<dbReference type="Gene3D" id="2.60.40.1120">
    <property type="entry name" value="Carboxypeptidase-like, regulatory domain"/>
    <property type="match status" value="1"/>
</dbReference>
<name>A0ABW3K698_9BACT</name>
<dbReference type="NCBIfam" id="TIGR04057">
    <property type="entry name" value="SusC_RagA_signa"/>
    <property type="match status" value="1"/>
</dbReference>
<protein>
    <submittedName>
        <fullName evidence="9">SusC/RagA family TonB-linked outer membrane protein</fullName>
    </submittedName>
</protein>
<dbReference type="Proteomes" id="UP001597112">
    <property type="component" value="Unassembled WGS sequence"/>
</dbReference>
<keyword evidence="5 7" id="KW-0472">Membrane</keyword>
<gene>
    <name evidence="9" type="ORF">ACFQ21_16590</name>
</gene>
<dbReference type="PROSITE" id="PS52016">
    <property type="entry name" value="TONB_DEPENDENT_REC_3"/>
    <property type="match status" value="1"/>
</dbReference>
<dbReference type="Pfam" id="PF07715">
    <property type="entry name" value="Plug"/>
    <property type="match status" value="1"/>
</dbReference>
<sequence length="1070" mass="118015">MHQILSGSKRFLLWSIAGMLLLVGIPLYAHSATNDHGVQQRIIRGKVTSADDGLGFPGANVIVKGTSTGTVTDSEGNYSLEVSSGDAILLVSAIGYATREVPIGSQSVIDVTLEADVTSLSEVVVVGYGTVKKSDVTGSVVKMTSDQIIAMPVQNTLQALQGRAAGIDVTSNARPGELGTIRIRGTRSLLATNDPLYVVDGIPMQSGGIDAINPADIESIEVLKDASASAIYGSRAANGVILVTTKKGKAGKAQVSYSGSVYFERINDLQDMFNAGEYAEYRRNAYRSVTGTTKYSTPYPNPVDDKRILGADAFAWESIAAGYTWVDKDNLVPAMRPATAEEQTKWGVTEVPVYDASKVPTTDWTDYVNQTGVTQDHNVNVSMGTDRVKAFFSGGYLNQAGTSKGQDYKRYTGRVNLEIRAVDWLTFGGSMATTYSIQNYGYAGTGSRAARTIYEAAKGMLPFAVPYDTAGKYIYYPGGDINIVNPIREDEYVINERSTLRILGSFFAEAKLAEGLRFRTNFGPDLRNYKNGEFQYKESILRGGGAPSSTNYARYRQDQQVSWTWENLLFYDKTFGDHKIGLTLLQSSSLWRQEGSDMTATSLPYNSQLWYNLRSTTKGALDGWGSSYSKRTLMSYMGRVNYTFRDKYLLTVSGRWDGASVLANGNKWDFFPSFAFAWKMNEESFLQGVDWISELKPRIGMGTVGNAAVDPYNTAGGLLQVPYVFGSTAANGYVPSNPKAAADEQGSIPNPELGWEKTQQWNFGIDFGLFNDRVTGSIDYYIADTYDLLMSRSTPYVTGYGGINFNVGKTQNRGIEVSLSTINIDQGDFKWASNVTFTRNRGKIVELYNGKFNDVAKSWFIGEPLQVYYDYKKIGIWQTADAEEMAKFNENGATYKAGDIRVEDVNGDYKIDQNNDRQILGTNNPQWNGGITNTFSYKNLELSAFVYARWGATIEGGAVDMQGRYSARKVDYWTPENPTNAYPRADYSNGGVPVHYSAMNYQNGSFVKVRYISLAYVFPHSMLEKIHISELRLYGQLMNPFLHSKTSFIDPDINSGISSRSLVFGLNVSF</sequence>
<feature type="domain" description="TonB-dependent receptor plug" evidence="8">
    <location>
        <begin position="133"/>
        <end position="240"/>
    </location>
</feature>
<evidence type="ECO:0000256" key="5">
    <source>
        <dbReference type="ARBA" id="ARBA00023136"/>
    </source>
</evidence>
<dbReference type="Gene3D" id="2.170.130.10">
    <property type="entry name" value="TonB-dependent receptor, plug domain"/>
    <property type="match status" value="1"/>
</dbReference>
<organism evidence="9 10">
    <name type="scientific">Ohtaekwangia kribbensis</name>
    <dbReference type="NCBI Taxonomy" id="688913"/>
    <lineage>
        <taxon>Bacteria</taxon>
        <taxon>Pseudomonadati</taxon>
        <taxon>Bacteroidota</taxon>
        <taxon>Cytophagia</taxon>
        <taxon>Cytophagales</taxon>
        <taxon>Fulvivirgaceae</taxon>
        <taxon>Ohtaekwangia</taxon>
    </lineage>
</organism>
<dbReference type="InterPro" id="IPR039426">
    <property type="entry name" value="TonB-dep_rcpt-like"/>
</dbReference>
<dbReference type="Gene3D" id="2.40.170.20">
    <property type="entry name" value="TonB-dependent receptor, beta-barrel domain"/>
    <property type="match status" value="1"/>
</dbReference>
<reference evidence="10" key="1">
    <citation type="journal article" date="2019" name="Int. J. Syst. Evol. Microbiol.">
        <title>The Global Catalogue of Microorganisms (GCM) 10K type strain sequencing project: providing services to taxonomists for standard genome sequencing and annotation.</title>
        <authorList>
            <consortium name="The Broad Institute Genomics Platform"/>
            <consortium name="The Broad Institute Genome Sequencing Center for Infectious Disease"/>
            <person name="Wu L."/>
            <person name="Ma J."/>
        </authorList>
    </citation>
    <scope>NUCLEOTIDE SEQUENCE [LARGE SCALE GENOMIC DNA]</scope>
    <source>
        <strain evidence="10">CCUG 58938</strain>
    </source>
</reference>
<dbReference type="RefSeq" id="WP_377580401.1">
    <property type="nucleotide sequence ID" value="NZ_JBHTKA010000007.1"/>
</dbReference>
<evidence type="ECO:0000256" key="7">
    <source>
        <dbReference type="PROSITE-ProRule" id="PRU01360"/>
    </source>
</evidence>
<evidence type="ECO:0000256" key="2">
    <source>
        <dbReference type="ARBA" id="ARBA00022448"/>
    </source>
</evidence>
<evidence type="ECO:0000256" key="1">
    <source>
        <dbReference type="ARBA" id="ARBA00004571"/>
    </source>
</evidence>
<keyword evidence="10" id="KW-1185">Reference proteome</keyword>
<dbReference type="EMBL" id="JBHTKA010000007">
    <property type="protein sequence ID" value="MFD1000946.1"/>
    <property type="molecule type" value="Genomic_DNA"/>
</dbReference>
<dbReference type="NCBIfam" id="TIGR04056">
    <property type="entry name" value="OMP_RagA_SusC"/>
    <property type="match status" value="1"/>
</dbReference>
<evidence type="ECO:0000313" key="9">
    <source>
        <dbReference type="EMBL" id="MFD1000946.1"/>
    </source>
</evidence>
<dbReference type="SUPFAM" id="SSF49464">
    <property type="entry name" value="Carboxypeptidase regulatory domain-like"/>
    <property type="match status" value="1"/>
</dbReference>
<dbReference type="InterPro" id="IPR008969">
    <property type="entry name" value="CarboxyPept-like_regulatory"/>
</dbReference>
<dbReference type="InterPro" id="IPR023996">
    <property type="entry name" value="TonB-dep_OMP_SusC/RagA"/>
</dbReference>
<dbReference type="InterPro" id="IPR012910">
    <property type="entry name" value="Plug_dom"/>
</dbReference>
<dbReference type="SUPFAM" id="SSF56935">
    <property type="entry name" value="Porins"/>
    <property type="match status" value="1"/>
</dbReference>
<dbReference type="InterPro" id="IPR036942">
    <property type="entry name" value="Beta-barrel_TonB_sf"/>
</dbReference>
<proteinExistence type="inferred from homology"/>
<dbReference type="Pfam" id="PF13715">
    <property type="entry name" value="CarbopepD_reg_2"/>
    <property type="match status" value="1"/>
</dbReference>